<dbReference type="EMBL" id="BGZK01000765">
    <property type="protein sequence ID" value="GBP59589.1"/>
    <property type="molecule type" value="Genomic_DNA"/>
</dbReference>
<feature type="region of interest" description="Disordered" evidence="1">
    <location>
        <begin position="1"/>
        <end position="26"/>
    </location>
</feature>
<dbReference type="AlphaFoldDB" id="A0A4C1XB58"/>
<organism evidence="2 3">
    <name type="scientific">Eumeta variegata</name>
    <name type="common">Bagworm moth</name>
    <name type="synonym">Eumeta japonica</name>
    <dbReference type="NCBI Taxonomy" id="151549"/>
    <lineage>
        <taxon>Eukaryota</taxon>
        <taxon>Metazoa</taxon>
        <taxon>Ecdysozoa</taxon>
        <taxon>Arthropoda</taxon>
        <taxon>Hexapoda</taxon>
        <taxon>Insecta</taxon>
        <taxon>Pterygota</taxon>
        <taxon>Neoptera</taxon>
        <taxon>Endopterygota</taxon>
        <taxon>Lepidoptera</taxon>
        <taxon>Glossata</taxon>
        <taxon>Ditrysia</taxon>
        <taxon>Tineoidea</taxon>
        <taxon>Psychidae</taxon>
        <taxon>Oiketicinae</taxon>
        <taxon>Eumeta</taxon>
    </lineage>
</organism>
<evidence type="ECO:0000256" key="1">
    <source>
        <dbReference type="SAM" id="MobiDB-lite"/>
    </source>
</evidence>
<comment type="caution">
    <text evidence="2">The sequence shown here is derived from an EMBL/GenBank/DDBJ whole genome shotgun (WGS) entry which is preliminary data.</text>
</comment>
<sequence>MLRAAPPALKPSDGGGAPRPRDERLPAETEDTLLLPGWMAESIDSAIEPSSQPTMQSLTRLQIHPSRIQLSILVGRLPIQLASHRQIQSFGYQPYNQPVICATAFIRCPIPSQDAGNALVTPLGLRVSMGGGDYLARILVCS</sequence>
<keyword evidence="3" id="KW-1185">Reference proteome</keyword>
<accession>A0A4C1XB58</accession>
<proteinExistence type="predicted"/>
<reference evidence="2 3" key="1">
    <citation type="journal article" date="2019" name="Commun. Biol.">
        <title>The bagworm genome reveals a unique fibroin gene that provides high tensile strength.</title>
        <authorList>
            <person name="Kono N."/>
            <person name="Nakamura H."/>
            <person name="Ohtoshi R."/>
            <person name="Tomita M."/>
            <person name="Numata K."/>
            <person name="Arakawa K."/>
        </authorList>
    </citation>
    <scope>NUCLEOTIDE SEQUENCE [LARGE SCALE GENOMIC DNA]</scope>
</reference>
<protein>
    <submittedName>
        <fullName evidence="2">Uncharacterized protein</fullName>
    </submittedName>
</protein>
<evidence type="ECO:0000313" key="2">
    <source>
        <dbReference type="EMBL" id="GBP59589.1"/>
    </source>
</evidence>
<evidence type="ECO:0000313" key="3">
    <source>
        <dbReference type="Proteomes" id="UP000299102"/>
    </source>
</evidence>
<dbReference type="Proteomes" id="UP000299102">
    <property type="component" value="Unassembled WGS sequence"/>
</dbReference>
<gene>
    <name evidence="2" type="ORF">EVAR_44805_1</name>
</gene>
<name>A0A4C1XB58_EUMVA</name>